<evidence type="ECO:0008006" key="3">
    <source>
        <dbReference type="Google" id="ProtNLM"/>
    </source>
</evidence>
<dbReference type="STRING" id="1715693.PH7735_01352"/>
<proteinExistence type="predicted"/>
<protein>
    <recommendedName>
        <fullName evidence="3">Dihydroorotate dehydrogenase</fullName>
    </recommendedName>
</protein>
<dbReference type="Proteomes" id="UP000051870">
    <property type="component" value="Unassembled WGS sequence"/>
</dbReference>
<dbReference type="EMBL" id="CYTW01000001">
    <property type="protein sequence ID" value="CUJ91314.1"/>
    <property type="molecule type" value="Genomic_DNA"/>
</dbReference>
<dbReference type="AlphaFoldDB" id="A0A0P1I5C9"/>
<accession>A0A0P1I5C9</accession>
<gene>
    <name evidence="1" type="ORF">PH7735_01352</name>
</gene>
<keyword evidence="2" id="KW-1185">Reference proteome</keyword>
<sequence length="121" mass="12760">MMLDDLFQVAAADPKLDPSSELLARVMADAEHLQPAPHELNTGPEQVKLGLFAQMVQVLGGWRPMAGLATAAVTGLWIGFSASSSLAPQGLTGLVSDDSTYYLTYFDDGFGESLGDLAEDG</sequence>
<reference evidence="2" key="1">
    <citation type="submission" date="2015-09" db="EMBL/GenBank/DDBJ databases">
        <authorList>
            <person name="Rodrigo-Torres Lidia"/>
            <person name="Arahal R.David."/>
        </authorList>
    </citation>
    <scope>NUCLEOTIDE SEQUENCE [LARGE SCALE GENOMIC DNA]</scope>
    <source>
        <strain evidence="2">CECT 7735</strain>
    </source>
</reference>
<evidence type="ECO:0000313" key="2">
    <source>
        <dbReference type="Proteomes" id="UP000051870"/>
    </source>
</evidence>
<evidence type="ECO:0000313" key="1">
    <source>
        <dbReference type="EMBL" id="CUJ91314.1"/>
    </source>
</evidence>
<organism evidence="1 2">
    <name type="scientific">Shimia thalassica</name>
    <dbReference type="NCBI Taxonomy" id="1715693"/>
    <lineage>
        <taxon>Bacteria</taxon>
        <taxon>Pseudomonadati</taxon>
        <taxon>Pseudomonadota</taxon>
        <taxon>Alphaproteobacteria</taxon>
        <taxon>Rhodobacterales</taxon>
        <taxon>Roseobacteraceae</taxon>
    </lineage>
</organism>
<name>A0A0P1I5C9_9RHOB</name>